<dbReference type="Proteomes" id="UP001497535">
    <property type="component" value="Unassembled WGS sequence"/>
</dbReference>
<gene>
    <name evidence="1" type="ORF">MENTE1834_LOCUS24684</name>
</gene>
<name>A0ACB0ZHS3_MELEN</name>
<keyword evidence="2" id="KW-1185">Reference proteome</keyword>
<comment type="caution">
    <text evidence="1">The sequence shown here is derived from an EMBL/GenBank/DDBJ whole genome shotgun (WGS) entry which is preliminary data.</text>
</comment>
<accession>A0ACB0ZHS3</accession>
<evidence type="ECO:0000313" key="2">
    <source>
        <dbReference type="Proteomes" id="UP001497535"/>
    </source>
</evidence>
<organism evidence="1 2">
    <name type="scientific">Meloidogyne enterolobii</name>
    <name type="common">Root-knot nematode worm</name>
    <name type="synonym">Meloidogyne mayaguensis</name>
    <dbReference type="NCBI Taxonomy" id="390850"/>
    <lineage>
        <taxon>Eukaryota</taxon>
        <taxon>Metazoa</taxon>
        <taxon>Ecdysozoa</taxon>
        <taxon>Nematoda</taxon>
        <taxon>Chromadorea</taxon>
        <taxon>Rhabditida</taxon>
        <taxon>Tylenchina</taxon>
        <taxon>Tylenchomorpha</taxon>
        <taxon>Tylenchoidea</taxon>
        <taxon>Meloidogynidae</taxon>
        <taxon>Meloidogyninae</taxon>
        <taxon>Meloidogyne</taxon>
    </lineage>
</organism>
<sequence>MFLKLLYLNLLLYAYFNFEIFAKPKSKKVTASTSKTITTSFAGITENDLGNNYEQAFFGSDKEQNGENWKTLIRKNTAFLLNERINAALKKIEANKKLPKKAVKGLSEEAVNEKEKKEFEKIVESFKLVYKEFVEENQDKIDTEWRIMLNLLEYEKFFENLASENPLNNKNILINEEFESLESNLYEIGGDEYDNLEEHFKQLLANLHFERLKFTKQIYFI</sequence>
<protein>
    <submittedName>
        <fullName evidence="1">Uncharacterized protein</fullName>
    </submittedName>
</protein>
<dbReference type="EMBL" id="CAVMJV010000033">
    <property type="protein sequence ID" value="CAK5077740.1"/>
    <property type="molecule type" value="Genomic_DNA"/>
</dbReference>
<proteinExistence type="predicted"/>
<reference evidence="1" key="1">
    <citation type="submission" date="2023-11" db="EMBL/GenBank/DDBJ databases">
        <authorList>
            <person name="Poullet M."/>
        </authorList>
    </citation>
    <scope>NUCLEOTIDE SEQUENCE</scope>
    <source>
        <strain evidence="1">E1834</strain>
    </source>
</reference>
<evidence type="ECO:0000313" key="1">
    <source>
        <dbReference type="EMBL" id="CAK5077740.1"/>
    </source>
</evidence>